<dbReference type="PROSITE" id="PS51257">
    <property type="entry name" value="PROKAR_LIPOPROTEIN"/>
    <property type="match status" value="1"/>
</dbReference>
<accession>A0ABW5JQ00</accession>
<comment type="caution">
    <text evidence="2">The sequence shown here is derived from an EMBL/GenBank/DDBJ whole genome shotgun (WGS) entry which is preliminary data.</text>
</comment>
<evidence type="ECO:0000313" key="2">
    <source>
        <dbReference type="EMBL" id="MFD2534858.1"/>
    </source>
</evidence>
<dbReference type="Proteomes" id="UP001597441">
    <property type="component" value="Unassembled WGS sequence"/>
</dbReference>
<sequence length="235" mass="26558">MKKLPILALLILILGCAKEQPDLIVKANIKGLKKGTVYLKKIKDTTLVTLDSVIVNGNAEFELVTPLDSPEMYYLFLNKNSNQDEAIAFFADKGITEINTTLKNFVFDAKIKGSAQHSKWEEYKAMISRLNERNLDLIVEKFEAQKSGDTAKLNAIETENNGLLKRKYLYTVNFALNNKDSEVAPYLALTEIYNARINFLDTINKALTPKVKNSKYGKELQIFIDGIKKSNTNKK</sequence>
<evidence type="ECO:0000259" key="1">
    <source>
        <dbReference type="Pfam" id="PF14289"/>
    </source>
</evidence>
<proteinExistence type="predicted"/>
<dbReference type="InterPro" id="IPR025380">
    <property type="entry name" value="DUF4369"/>
</dbReference>
<dbReference type="EMBL" id="JBHULK010000002">
    <property type="protein sequence ID" value="MFD2534858.1"/>
    <property type="molecule type" value="Genomic_DNA"/>
</dbReference>
<evidence type="ECO:0000313" key="3">
    <source>
        <dbReference type="Proteomes" id="UP001597441"/>
    </source>
</evidence>
<reference evidence="3" key="1">
    <citation type="journal article" date="2019" name="Int. J. Syst. Evol. Microbiol.">
        <title>The Global Catalogue of Microorganisms (GCM) 10K type strain sequencing project: providing services to taxonomists for standard genome sequencing and annotation.</title>
        <authorList>
            <consortium name="The Broad Institute Genomics Platform"/>
            <consortium name="The Broad Institute Genome Sequencing Center for Infectious Disease"/>
            <person name="Wu L."/>
            <person name="Ma J."/>
        </authorList>
    </citation>
    <scope>NUCLEOTIDE SEQUENCE [LARGE SCALE GENOMIC DNA]</scope>
    <source>
        <strain evidence="3">KCTC 42903</strain>
    </source>
</reference>
<keyword evidence="3" id="KW-1185">Reference proteome</keyword>
<organism evidence="2 3">
    <name type="scientific">Gelatiniphilus marinus</name>
    <dbReference type="NCBI Taxonomy" id="1759464"/>
    <lineage>
        <taxon>Bacteria</taxon>
        <taxon>Pseudomonadati</taxon>
        <taxon>Bacteroidota</taxon>
        <taxon>Flavobacteriia</taxon>
        <taxon>Flavobacteriales</taxon>
        <taxon>Flavobacteriaceae</taxon>
        <taxon>Gelatiniphilus</taxon>
    </lineage>
</organism>
<dbReference type="Pfam" id="PF14289">
    <property type="entry name" value="DUF4369"/>
    <property type="match status" value="1"/>
</dbReference>
<gene>
    <name evidence="2" type="ORF">ACFSQS_07070</name>
</gene>
<protein>
    <submittedName>
        <fullName evidence="2">DUF4369 domain-containing protein</fullName>
    </submittedName>
</protein>
<name>A0ABW5JQ00_9FLAO</name>
<feature type="domain" description="DUF4369" evidence="1">
    <location>
        <begin position="25"/>
        <end position="120"/>
    </location>
</feature>
<dbReference type="RefSeq" id="WP_388016227.1">
    <property type="nucleotide sequence ID" value="NZ_JBHUDT010000002.1"/>
</dbReference>